<organism evidence="1 2">
    <name type="scientific">Paractinoplanes bogorensis</name>
    <dbReference type="NCBI Taxonomy" id="1610840"/>
    <lineage>
        <taxon>Bacteria</taxon>
        <taxon>Bacillati</taxon>
        <taxon>Actinomycetota</taxon>
        <taxon>Actinomycetes</taxon>
        <taxon>Micromonosporales</taxon>
        <taxon>Micromonosporaceae</taxon>
        <taxon>Paractinoplanes</taxon>
    </lineage>
</organism>
<evidence type="ECO:0000313" key="2">
    <source>
        <dbReference type="Proteomes" id="UP001519654"/>
    </source>
</evidence>
<protein>
    <recommendedName>
        <fullName evidence="3">Tetratricopeptide repeat protein</fullName>
    </recommendedName>
</protein>
<proteinExistence type="predicted"/>
<dbReference type="RefSeq" id="WP_215786182.1">
    <property type="nucleotide sequence ID" value="NZ_JAHKKG010000003.1"/>
</dbReference>
<sequence length="315" mass="33925">MSNTASLALARVLAHCGGSPAEAVAYVAAAIEHDPADPEPYDLIAELRPDLGAPTGLAQFVAGSYLQFLDGDTDGAARMLGSVTGFRPEVAWAAAPWFTSDRFRSTVTIGGLADATVAITDYDRDLDNDVVRDNLRPWMRLIDIVCERDPVAEQMARMAILLRYCGRTEESFALCDRADGIEKLMLTEVVRAGTWGFLGRRDEQAAALRRALALDPANWSLYLDLADHAAMAGDFGSAADLVNQGLQHEPDDVTLRAAGATYRLRAGGPVDDVDLLLELAPDMPHAGYRNGLIEQALGTPGLPADRTEQLSTWLS</sequence>
<dbReference type="Gene3D" id="1.25.40.10">
    <property type="entry name" value="Tetratricopeptide repeat domain"/>
    <property type="match status" value="1"/>
</dbReference>
<name>A0ABS5YKV1_9ACTN</name>
<keyword evidence="2" id="KW-1185">Reference proteome</keyword>
<reference evidence="1 2" key="1">
    <citation type="submission" date="2021-06" db="EMBL/GenBank/DDBJ databases">
        <title>Actinoplanes lichenicola sp. nov., and Actinoplanes ovalisporus sp. nov., isolated from lichen in Thailand.</title>
        <authorList>
            <person name="Saeng-In P."/>
            <person name="Kanchanasin P."/>
            <person name="Yuki M."/>
            <person name="Kudo T."/>
            <person name="Ohkuma M."/>
            <person name="Phongsopitanun W."/>
            <person name="Tanasupawat S."/>
        </authorList>
    </citation>
    <scope>NUCLEOTIDE SEQUENCE [LARGE SCALE GENOMIC DNA]</scope>
    <source>
        <strain evidence="1 2">NBRC 110975</strain>
    </source>
</reference>
<dbReference type="EMBL" id="JAHKKG010000003">
    <property type="protein sequence ID" value="MBU2664013.1"/>
    <property type="molecule type" value="Genomic_DNA"/>
</dbReference>
<dbReference type="InterPro" id="IPR011990">
    <property type="entry name" value="TPR-like_helical_dom_sf"/>
</dbReference>
<dbReference type="SUPFAM" id="SSF48452">
    <property type="entry name" value="TPR-like"/>
    <property type="match status" value="1"/>
</dbReference>
<accession>A0ABS5YKV1</accession>
<dbReference type="Proteomes" id="UP001519654">
    <property type="component" value="Unassembled WGS sequence"/>
</dbReference>
<evidence type="ECO:0000313" key="1">
    <source>
        <dbReference type="EMBL" id="MBU2664013.1"/>
    </source>
</evidence>
<gene>
    <name evidence="1" type="ORF">KOI35_10980</name>
</gene>
<evidence type="ECO:0008006" key="3">
    <source>
        <dbReference type="Google" id="ProtNLM"/>
    </source>
</evidence>
<comment type="caution">
    <text evidence="1">The sequence shown here is derived from an EMBL/GenBank/DDBJ whole genome shotgun (WGS) entry which is preliminary data.</text>
</comment>